<proteinExistence type="predicted"/>
<dbReference type="Proteomes" id="UP000054144">
    <property type="component" value="Unassembled WGS sequence"/>
</dbReference>
<gene>
    <name evidence="2" type="ORF">FISHEDRAFT_74549</name>
</gene>
<feature type="region of interest" description="Disordered" evidence="1">
    <location>
        <begin position="251"/>
        <end position="270"/>
    </location>
</feature>
<reference evidence="2 3" key="1">
    <citation type="journal article" date="2015" name="Fungal Genet. Biol.">
        <title>Evolution of novel wood decay mechanisms in Agaricales revealed by the genome sequences of Fistulina hepatica and Cylindrobasidium torrendii.</title>
        <authorList>
            <person name="Floudas D."/>
            <person name="Held B.W."/>
            <person name="Riley R."/>
            <person name="Nagy L.G."/>
            <person name="Koehler G."/>
            <person name="Ransdell A.S."/>
            <person name="Younus H."/>
            <person name="Chow J."/>
            <person name="Chiniquy J."/>
            <person name="Lipzen A."/>
            <person name="Tritt A."/>
            <person name="Sun H."/>
            <person name="Haridas S."/>
            <person name="LaButti K."/>
            <person name="Ohm R.A."/>
            <person name="Kues U."/>
            <person name="Blanchette R.A."/>
            <person name="Grigoriev I.V."/>
            <person name="Minto R.E."/>
            <person name="Hibbett D.S."/>
        </authorList>
    </citation>
    <scope>NUCLEOTIDE SEQUENCE [LARGE SCALE GENOMIC DNA]</scope>
    <source>
        <strain evidence="2 3">ATCC 64428</strain>
    </source>
</reference>
<evidence type="ECO:0000256" key="1">
    <source>
        <dbReference type="SAM" id="MobiDB-lite"/>
    </source>
</evidence>
<evidence type="ECO:0000313" key="2">
    <source>
        <dbReference type="EMBL" id="KIY47607.1"/>
    </source>
</evidence>
<keyword evidence="3" id="KW-1185">Reference proteome</keyword>
<dbReference type="EMBL" id="KN881931">
    <property type="protein sequence ID" value="KIY47607.1"/>
    <property type="molecule type" value="Genomic_DNA"/>
</dbReference>
<name>A0A0D7A9C7_9AGAR</name>
<dbReference type="AlphaFoldDB" id="A0A0D7A9C7"/>
<accession>A0A0D7A9C7</accession>
<protein>
    <submittedName>
        <fullName evidence="2">Uncharacterized protein</fullName>
    </submittedName>
</protein>
<feature type="region of interest" description="Disordered" evidence="1">
    <location>
        <begin position="285"/>
        <end position="316"/>
    </location>
</feature>
<sequence>MSHEPSHSEYWTQLKADLKDLLDPTRSVQDKQRVFYDVSQKMKEPPEATDANHSRILDAVREFGEAFVYQFLPNRSVTEFRKLVQESIGIAPIFAKKFQGKSAPYINRSSDQPYLVRPLVEASFIEPLPVSIHTQSYILPISANMYSEDDSYVAGGHSDASDEEEYLILPKLRHIIQSDKSKPTLVAKFSRRYHVAGRHKDEGGSDDNVDDMISLAIEDDAKDPQTTKDTTSNTAVAVHLCSAGASQKLTSQAMKQRPRSKAPARGAAPVTRRGKFNVVKSGRAGLGKNSKITGARKPKHPAMPTSLGTAGPSKKPWTEWQDWDSTRAPSPHGAVLKVKLTNEQLEFCDKLTAERIDITPYGAYPACINCQIKEEVQAFHEYVMACADLRWAMTVICFLDAKYPYFQKFARLSLIPVNHCIMAMSSTTQEKLGSALLQEDLTVADLPSALSGPSTTLKDIVGLPDGNIATLLANAQSAASEAIAVAQKQATAATDAVKALAAVLDTQGLMQRDLAVLKEGADPRAAGSSTSAHGAKGKSATIPTSEHPVLQGNLHYPLEVNHLDSEECEDWAMYARETQKVREAGLIIHALEAAYPQFAYTTSKTPIMVGMLIAIVPDDQVEEFDAICKEELAKCLHDNVVGRLYSDRNYELYNN</sequence>
<evidence type="ECO:0000313" key="3">
    <source>
        <dbReference type="Proteomes" id="UP000054144"/>
    </source>
</evidence>
<organism evidence="2 3">
    <name type="scientific">Fistulina hepatica ATCC 64428</name>
    <dbReference type="NCBI Taxonomy" id="1128425"/>
    <lineage>
        <taxon>Eukaryota</taxon>
        <taxon>Fungi</taxon>
        <taxon>Dikarya</taxon>
        <taxon>Basidiomycota</taxon>
        <taxon>Agaricomycotina</taxon>
        <taxon>Agaricomycetes</taxon>
        <taxon>Agaricomycetidae</taxon>
        <taxon>Agaricales</taxon>
        <taxon>Fistulinaceae</taxon>
        <taxon>Fistulina</taxon>
    </lineage>
</organism>
<feature type="region of interest" description="Disordered" evidence="1">
    <location>
        <begin position="521"/>
        <end position="544"/>
    </location>
</feature>